<accession>A0AA40DGX7</accession>
<proteinExistence type="predicted"/>
<evidence type="ECO:0000313" key="1">
    <source>
        <dbReference type="EMBL" id="KAK0702725.1"/>
    </source>
</evidence>
<evidence type="ECO:0000313" key="2">
    <source>
        <dbReference type="Proteomes" id="UP001172102"/>
    </source>
</evidence>
<dbReference type="EMBL" id="JAUKUA010000008">
    <property type="protein sequence ID" value="KAK0702725.1"/>
    <property type="molecule type" value="Genomic_DNA"/>
</dbReference>
<name>A0AA40DGX7_9PEZI</name>
<gene>
    <name evidence="1" type="ORF">B0H67DRAFT_595012</name>
</gene>
<sequence length="155" mass="18211">MKTFAPQCTLPETGPVFVQQPNVRSTMKIIWTSLAIMFLSTWSILHLNVPPQLKPLLRPRNNWERLRRRLFTAWYTTKPKIVWMAVTIFFPEWPLAMAIQTLKRGLGFTKDFEDFQREEKLQDEKEWTLTHTMYANMGGFVIKFPTPEKPEPAVG</sequence>
<organism evidence="1 2">
    <name type="scientific">Lasiosphaeris hirsuta</name>
    <dbReference type="NCBI Taxonomy" id="260670"/>
    <lineage>
        <taxon>Eukaryota</taxon>
        <taxon>Fungi</taxon>
        <taxon>Dikarya</taxon>
        <taxon>Ascomycota</taxon>
        <taxon>Pezizomycotina</taxon>
        <taxon>Sordariomycetes</taxon>
        <taxon>Sordariomycetidae</taxon>
        <taxon>Sordariales</taxon>
        <taxon>Lasiosphaeriaceae</taxon>
        <taxon>Lasiosphaeris</taxon>
    </lineage>
</organism>
<reference evidence="1" key="1">
    <citation type="submission" date="2023-06" db="EMBL/GenBank/DDBJ databases">
        <title>Genome-scale phylogeny and comparative genomics of the fungal order Sordariales.</title>
        <authorList>
            <consortium name="Lawrence Berkeley National Laboratory"/>
            <person name="Hensen N."/>
            <person name="Bonometti L."/>
            <person name="Westerberg I."/>
            <person name="Brannstrom I.O."/>
            <person name="Guillou S."/>
            <person name="Cros-Aarteil S."/>
            <person name="Calhoun S."/>
            <person name="Haridas S."/>
            <person name="Kuo A."/>
            <person name="Mondo S."/>
            <person name="Pangilinan J."/>
            <person name="Riley R."/>
            <person name="Labutti K."/>
            <person name="Andreopoulos B."/>
            <person name="Lipzen A."/>
            <person name="Chen C."/>
            <person name="Yanf M."/>
            <person name="Daum C."/>
            <person name="Ng V."/>
            <person name="Clum A."/>
            <person name="Steindorff A."/>
            <person name="Ohm R."/>
            <person name="Martin F."/>
            <person name="Silar P."/>
            <person name="Natvig D."/>
            <person name="Lalanne C."/>
            <person name="Gautier V."/>
            <person name="Ament-Velasquez S.L."/>
            <person name="Kruys A."/>
            <person name="Hutchinson M.I."/>
            <person name="Powell A.J."/>
            <person name="Barry K."/>
            <person name="Miller A.N."/>
            <person name="Grigoriev I.V."/>
            <person name="Debuchy R."/>
            <person name="Gladieux P."/>
            <person name="Thoren M.H."/>
            <person name="Johannesson H."/>
        </authorList>
    </citation>
    <scope>NUCLEOTIDE SEQUENCE</scope>
    <source>
        <strain evidence="1">SMH4607-1</strain>
    </source>
</reference>
<protein>
    <submittedName>
        <fullName evidence="1">Uncharacterized protein</fullName>
    </submittedName>
</protein>
<comment type="caution">
    <text evidence="1">The sequence shown here is derived from an EMBL/GenBank/DDBJ whole genome shotgun (WGS) entry which is preliminary data.</text>
</comment>
<dbReference type="Proteomes" id="UP001172102">
    <property type="component" value="Unassembled WGS sequence"/>
</dbReference>
<dbReference type="PANTHER" id="PTHR35043">
    <property type="entry name" value="TRANSCRIPTION FACTOR DOMAIN-CONTAINING PROTEIN"/>
    <property type="match status" value="1"/>
</dbReference>
<keyword evidence="2" id="KW-1185">Reference proteome</keyword>
<dbReference type="PANTHER" id="PTHR35043:SF8">
    <property type="entry name" value="DUF4220 DOMAIN-CONTAINING PROTEIN"/>
    <property type="match status" value="1"/>
</dbReference>
<dbReference type="AlphaFoldDB" id="A0AA40DGX7"/>